<organism evidence="4 5">
    <name type="scientific">Dyadobacter linearis</name>
    <dbReference type="NCBI Taxonomy" id="2823330"/>
    <lineage>
        <taxon>Bacteria</taxon>
        <taxon>Pseudomonadati</taxon>
        <taxon>Bacteroidota</taxon>
        <taxon>Cytophagia</taxon>
        <taxon>Cytophagales</taxon>
        <taxon>Spirosomataceae</taxon>
        <taxon>Dyadobacter</taxon>
    </lineage>
</organism>
<gene>
    <name evidence="4" type="ORF">DYBT9623_00574</name>
</gene>
<evidence type="ECO:0000313" key="4">
    <source>
        <dbReference type="EMBL" id="CAG5067847.1"/>
    </source>
</evidence>
<dbReference type="Gene3D" id="3.40.630.30">
    <property type="match status" value="1"/>
</dbReference>
<name>A0ABM8UK23_9BACT</name>
<dbReference type="SUPFAM" id="SSF55729">
    <property type="entry name" value="Acyl-CoA N-acyltransferases (Nat)"/>
    <property type="match status" value="1"/>
</dbReference>
<sequence length="172" mass="19428">MTNLMEMIITDLRNEHIKKDFKCGNELLDKYLSQQAKQDVSRGLSACFILSDSTHVVKGYYTLSSCSDKLEGFPEELAKKLPKSYDNIPTTLLGRLACDISIKGQRYGEILLIDALKRSLEATTSIGSLAVVVDPIDEDARSFYKKYEFIELVNGTRMFLPMKTIKRLFAGE</sequence>
<evidence type="ECO:0000256" key="3">
    <source>
        <dbReference type="ARBA" id="ARBA00023315"/>
    </source>
</evidence>
<keyword evidence="5" id="KW-1185">Reference proteome</keyword>
<keyword evidence="2" id="KW-0808">Transferase</keyword>
<dbReference type="PANTHER" id="PTHR36449:SF1">
    <property type="entry name" value="ACETYLTRANSFERASE"/>
    <property type="match status" value="1"/>
</dbReference>
<evidence type="ECO:0000256" key="2">
    <source>
        <dbReference type="ARBA" id="ARBA00022679"/>
    </source>
</evidence>
<dbReference type="Proteomes" id="UP000679725">
    <property type="component" value="Unassembled WGS sequence"/>
</dbReference>
<evidence type="ECO:0008006" key="6">
    <source>
        <dbReference type="Google" id="ProtNLM"/>
    </source>
</evidence>
<protein>
    <recommendedName>
        <fullName evidence="6">GNAT family N-acetyltransferase</fullName>
    </recommendedName>
</protein>
<proteinExistence type="predicted"/>
<accession>A0ABM8UK23</accession>
<keyword evidence="1" id="KW-1277">Toxin-antitoxin system</keyword>
<evidence type="ECO:0000313" key="5">
    <source>
        <dbReference type="Proteomes" id="UP000679725"/>
    </source>
</evidence>
<dbReference type="EMBL" id="CAJRAU010000001">
    <property type="protein sequence ID" value="CAG5067847.1"/>
    <property type="molecule type" value="Genomic_DNA"/>
</dbReference>
<evidence type="ECO:0000256" key="1">
    <source>
        <dbReference type="ARBA" id="ARBA00022649"/>
    </source>
</evidence>
<comment type="caution">
    <text evidence="4">The sequence shown here is derived from an EMBL/GenBank/DDBJ whole genome shotgun (WGS) entry which is preliminary data.</text>
</comment>
<dbReference type="InterPro" id="IPR016181">
    <property type="entry name" value="Acyl_CoA_acyltransferase"/>
</dbReference>
<dbReference type="PANTHER" id="PTHR36449">
    <property type="entry name" value="ACETYLTRANSFERASE-RELATED"/>
    <property type="match status" value="1"/>
</dbReference>
<reference evidence="4 5" key="1">
    <citation type="submission" date="2021-04" db="EMBL/GenBank/DDBJ databases">
        <authorList>
            <person name="Rodrigo-Torres L."/>
            <person name="Arahal R. D."/>
            <person name="Lucena T."/>
        </authorList>
    </citation>
    <scope>NUCLEOTIDE SEQUENCE [LARGE SCALE GENOMIC DNA]</scope>
    <source>
        <strain evidence="4 5">CECT 9623</strain>
    </source>
</reference>
<keyword evidence="3" id="KW-0012">Acyltransferase</keyword>